<protein>
    <submittedName>
        <fullName evidence="11">Transporter</fullName>
    </submittedName>
</protein>
<proteinExistence type="predicted"/>
<reference evidence="9 10" key="2">
    <citation type="submission" date="2018-10" db="EMBL/GenBank/DDBJ databases">
        <authorList>
            <consortium name="Pathogen Informatics"/>
        </authorList>
    </citation>
    <scope>NUCLEOTIDE SEQUENCE [LARGE SCALE GENOMIC DNA]</scope>
</reference>
<feature type="transmembrane region" description="Helical" evidence="8">
    <location>
        <begin position="12"/>
        <end position="34"/>
    </location>
</feature>
<keyword evidence="3 8" id="KW-0812">Transmembrane</keyword>
<evidence type="ECO:0000256" key="3">
    <source>
        <dbReference type="ARBA" id="ARBA00022692"/>
    </source>
</evidence>
<evidence type="ECO:0000313" key="9">
    <source>
        <dbReference type="EMBL" id="VDD96957.1"/>
    </source>
</evidence>
<keyword evidence="5 8" id="KW-1133">Transmembrane helix</keyword>
<evidence type="ECO:0000256" key="8">
    <source>
        <dbReference type="SAM" id="Phobius"/>
    </source>
</evidence>
<evidence type="ECO:0000256" key="6">
    <source>
        <dbReference type="ARBA" id="ARBA00023136"/>
    </source>
</evidence>
<evidence type="ECO:0000313" key="11">
    <source>
        <dbReference type="WBParaSite" id="EVEC_0001251801-mRNA-1"/>
    </source>
</evidence>
<dbReference type="Proteomes" id="UP000274131">
    <property type="component" value="Unassembled WGS sequence"/>
</dbReference>
<evidence type="ECO:0000256" key="5">
    <source>
        <dbReference type="ARBA" id="ARBA00022989"/>
    </source>
</evidence>
<feature type="transmembrane region" description="Helical" evidence="8">
    <location>
        <begin position="54"/>
        <end position="79"/>
    </location>
</feature>
<comment type="subcellular location">
    <subcellularLocation>
        <location evidence="1">Membrane</location>
        <topology evidence="1">Multi-pass membrane protein</topology>
    </subcellularLocation>
</comment>
<dbReference type="InterPro" id="IPR037272">
    <property type="entry name" value="SNS_sf"/>
</dbReference>
<dbReference type="OrthoDB" id="6581954at2759"/>
<feature type="binding site" evidence="7">
    <location>
        <position position="23"/>
    </location>
    <ligand>
        <name>Na(+)</name>
        <dbReference type="ChEBI" id="CHEBI:29101"/>
        <label>1</label>
    </ligand>
</feature>
<dbReference type="PANTHER" id="PTHR11616">
    <property type="entry name" value="SODIUM/CHLORIDE DEPENDENT TRANSPORTER"/>
    <property type="match status" value="1"/>
</dbReference>
<dbReference type="GO" id="GO:0005332">
    <property type="term" value="F:gamma-aminobutyric acid:sodium:chloride symporter activity"/>
    <property type="evidence" value="ECO:0007669"/>
    <property type="project" value="TreeGrafter"/>
</dbReference>
<keyword evidence="10" id="KW-1185">Reference proteome</keyword>
<dbReference type="GO" id="GO:0005886">
    <property type="term" value="C:plasma membrane"/>
    <property type="evidence" value="ECO:0007669"/>
    <property type="project" value="TreeGrafter"/>
</dbReference>
<evidence type="ECO:0000256" key="4">
    <source>
        <dbReference type="ARBA" id="ARBA00022847"/>
    </source>
</evidence>
<dbReference type="STRING" id="51028.A0A0N4VNG2"/>
<dbReference type="PROSITE" id="PS50267">
    <property type="entry name" value="NA_NEUROTRAN_SYMP_3"/>
    <property type="match status" value="1"/>
</dbReference>
<feature type="binding site" evidence="7">
    <location>
        <position position="25"/>
    </location>
    <ligand>
        <name>Na(+)</name>
        <dbReference type="ChEBI" id="CHEBI:29101"/>
        <label>1</label>
    </ligand>
</feature>
<evidence type="ECO:0000313" key="10">
    <source>
        <dbReference type="Proteomes" id="UP000274131"/>
    </source>
</evidence>
<dbReference type="EMBL" id="UXUI01012544">
    <property type="protein sequence ID" value="VDD96957.1"/>
    <property type="molecule type" value="Genomic_DNA"/>
</dbReference>
<organism evidence="11">
    <name type="scientific">Enterobius vermicularis</name>
    <name type="common">Human pinworm</name>
    <dbReference type="NCBI Taxonomy" id="51028"/>
    <lineage>
        <taxon>Eukaryota</taxon>
        <taxon>Metazoa</taxon>
        <taxon>Ecdysozoa</taxon>
        <taxon>Nematoda</taxon>
        <taxon>Chromadorea</taxon>
        <taxon>Rhabditida</taxon>
        <taxon>Spirurina</taxon>
        <taxon>Oxyuridomorpha</taxon>
        <taxon>Oxyuroidea</taxon>
        <taxon>Oxyuridae</taxon>
        <taxon>Enterobius</taxon>
    </lineage>
</organism>
<dbReference type="GO" id="GO:0043005">
    <property type="term" value="C:neuron projection"/>
    <property type="evidence" value="ECO:0007669"/>
    <property type="project" value="TreeGrafter"/>
</dbReference>
<keyword evidence="4" id="KW-0769">Symport</keyword>
<keyword evidence="7" id="KW-0915">Sodium</keyword>
<gene>
    <name evidence="9" type="ORF">EVEC_LOCUS11708</name>
</gene>
<evidence type="ECO:0000256" key="2">
    <source>
        <dbReference type="ARBA" id="ARBA00022448"/>
    </source>
</evidence>
<dbReference type="AlphaFoldDB" id="A0A0N4VNG2"/>
<keyword evidence="6 8" id="KW-0472">Membrane</keyword>
<feature type="binding site" evidence="7">
    <location>
        <position position="30"/>
    </location>
    <ligand>
        <name>Na(+)</name>
        <dbReference type="ChEBI" id="CHEBI:29101"/>
        <label>1</label>
    </ligand>
</feature>
<dbReference type="SUPFAM" id="SSF161070">
    <property type="entry name" value="SNF-like"/>
    <property type="match status" value="1"/>
</dbReference>
<evidence type="ECO:0000256" key="1">
    <source>
        <dbReference type="ARBA" id="ARBA00004141"/>
    </source>
</evidence>
<reference evidence="11" key="1">
    <citation type="submission" date="2017-02" db="UniProtKB">
        <authorList>
            <consortium name="WormBaseParasite"/>
        </authorList>
    </citation>
    <scope>IDENTIFICATION</scope>
</reference>
<dbReference type="GO" id="GO:0046872">
    <property type="term" value="F:metal ion binding"/>
    <property type="evidence" value="ECO:0007669"/>
    <property type="project" value="UniProtKB-KW"/>
</dbReference>
<dbReference type="PANTHER" id="PTHR11616:SF265">
    <property type="entry name" value="TRANSPORTER"/>
    <property type="match status" value="1"/>
</dbReference>
<dbReference type="WBParaSite" id="EVEC_0001251801-mRNA-1">
    <property type="protein sequence ID" value="EVEC_0001251801-mRNA-1"/>
    <property type="gene ID" value="EVEC_0001251801"/>
</dbReference>
<dbReference type="Pfam" id="PF00209">
    <property type="entry name" value="SNF"/>
    <property type="match status" value="2"/>
</dbReference>
<keyword evidence="2" id="KW-0813">Transport</keyword>
<name>A0A0N4VNG2_ENTVE</name>
<accession>A0A0N4VNG2</accession>
<keyword evidence="7" id="KW-0479">Metal-binding</keyword>
<evidence type="ECO:0000256" key="7">
    <source>
        <dbReference type="PIRSR" id="PIRSR600175-1"/>
    </source>
</evidence>
<sequence length="101" mass="11793">MEKELPPREHWSSWVDFIMSCVGYAIGLGNVWRFPYLCYQNGGVKLKYNSIAELIGVGIAAVVMAFWLNVYYIVVLSWAMCYLWHSIRFDDNVPWKFCNNS</sequence>
<dbReference type="InterPro" id="IPR000175">
    <property type="entry name" value="Na/ntran_symport"/>
</dbReference>